<dbReference type="GO" id="GO:0015031">
    <property type="term" value="P:protein transport"/>
    <property type="evidence" value="ECO:0007669"/>
    <property type="project" value="UniProtKB-KW"/>
</dbReference>
<comment type="caution">
    <text evidence="3">The sequence shown here is derived from an EMBL/GenBank/DDBJ whole genome shotgun (WGS) entry which is preliminary data.</text>
</comment>
<gene>
    <name evidence="3" type="ORF">D3876_17905</name>
</gene>
<evidence type="ECO:0000313" key="3">
    <source>
        <dbReference type="EMBL" id="RJF85757.1"/>
    </source>
</evidence>
<dbReference type="AlphaFoldDB" id="A0A418W710"/>
<proteinExistence type="predicted"/>
<keyword evidence="3" id="KW-0966">Cell projection</keyword>
<keyword evidence="4" id="KW-1185">Reference proteome</keyword>
<evidence type="ECO:0000313" key="4">
    <source>
        <dbReference type="Proteomes" id="UP000286100"/>
    </source>
</evidence>
<accession>A0A418W710</accession>
<dbReference type="EMBL" id="QYUM01000004">
    <property type="protein sequence ID" value="RJF85757.1"/>
    <property type="molecule type" value="Genomic_DNA"/>
</dbReference>
<protein>
    <submittedName>
        <fullName evidence="3">Flagellar assembly protein H</fullName>
    </submittedName>
</protein>
<evidence type="ECO:0000256" key="2">
    <source>
        <dbReference type="ARBA" id="ARBA00022927"/>
    </source>
</evidence>
<reference evidence="3 4" key="1">
    <citation type="submission" date="2018-09" db="EMBL/GenBank/DDBJ databases">
        <authorList>
            <person name="Zhu H."/>
        </authorList>
    </citation>
    <scope>NUCLEOTIDE SEQUENCE [LARGE SCALE GENOMIC DNA]</scope>
    <source>
        <strain evidence="3 4">K2R01-6</strain>
    </source>
</reference>
<keyword evidence="3" id="KW-0282">Flagellum</keyword>
<sequence length="223" mass="23623">MMEAAIHVKPFGFDRVFRFASSEPAAANNAELLKQIAALQAEVDRQSVTHQAELTRARADGFEAGLVQARSERETAVLAATDALHASLDEIAARLSETADTMMRDAAEVALTAADALAGFAVDKAPGRAIDEALGRVLEQIGRGTRLAIRVNPALATEVERQVAARAGQERRTLSISVITDEAIAPGDAVIFWDEGGLAVDAAARRAAVATELRALLNDRRGA</sequence>
<dbReference type="PANTHER" id="PTHR34982">
    <property type="entry name" value="YOP PROTEINS TRANSLOCATION PROTEIN L"/>
    <property type="match status" value="1"/>
</dbReference>
<dbReference type="InterPro" id="IPR051472">
    <property type="entry name" value="T3SS_Stator/FliH"/>
</dbReference>
<dbReference type="GO" id="GO:0005829">
    <property type="term" value="C:cytosol"/>
    <property type="evidence" value="ECO:0007669"/>
    <property type="project" value="TreeGrafter"/>
</dbReference>
<organism evidence="3 4">
    <name type="scientific">Sphingomonas cavernae</name>
    <dbReference type="NCBI Taxonomy" id="2320861"/>
    <lineage>
        <taxon>Bacteria</taxon>
        <taxon>Pseudomonadati</taxon>
        <taxon>Pseudomonadota</taxon>
        <taxon>Alphaproteobacteria</taxon>
        <taxon>Sphingomonadales</taxon>
        <taxon>Sphingomonadaceae</taxon>
        <taxon>Sphingomonas</taxon>
    </lineage>
</organism>
<name>A0A418W710_9SPHN</name>
<keyword evidence="3" id="KW-0969">Cilium</keyword>
<dbReference type="Proteomes" id="UP000286100">
    <property type="component" value="Unassembled WGS sequence"/>
</dbReference>
<evidence type="ECO:0000256" key="1">
    <source>
        <dbReference type="ARBA" id="ARBA00022448"/>
    </source>
</evidence>
<keyword evidence="2" id="KW-0653">Protein transport</keyword>
<keyword evidence="1" id="KW-0813">Transport</keyword>
<dbReference type="RefSeq" id="WP_119764815.1">
    <property type="nucleotide sequence ID" value="NZ_QYUM01000004.1"/>
</dbReference>
<dbReference type="PANTHER" id="PTHR34982:SF1">
    <property type="entry name" value="FLAGELLAR ASSEMBLY PROTEIN FLIH"/>
    <property type="match status" value="1"/>
</dbReference>
<dbReference type="OrthoDB" id="7304298at2"/>